<protein>
    <submittedName>
        <fullName evidence="3">Uncharacterized protein</fullName>
    </submittedName>
</protein>
<keyword evidence="2" id="KW-0472">Membrane</keyword>
<sequence length="59" mass="6340">MTGGHYYGLAGYMMVLGVISAVGLWLMPETAPRRDSRSIRTGTTDRPSGGRIYPPAVAQ</sequence>
<evidence type="ECO:0000313" key="4">
    <source>
        <dbReference type="Proteomes" id="UP000307968"/>
    </source>
</evidence>
<proteinExistence type="predicted"/>
<evidence type="ECO:0000256" key="2">
    <source>
        <dbReference type="SAM" id="Phobius"/>
    </source>
</evidence>
<reference evidence="3 4" key="1">
    <citation type="submission" date="2019-05" db="EMBL/GenBank/DDBJ databases">
        <authorList>
            <consortium name="Pathogen Informatics"/>
        </authorList>
    </citation>
    <scope>NUCLEOTIDE SEQUENCE [LARGE SCALE GENOMIC DNA]</scope>
    <source>
        <strain evidence="3 4">NCTC12971</strain>
    </source>
</reference>
<gene>
    <name evidence="3" type="ORF">NCTC12971_04252</name>
</gene>
<feature type="region of interest" description="Disordered" evidence="1">
    <location>
        <begin position="31"/>
        <end position="59"/>
    </location>
</feature>
<name>A0A4U9HNJ5_SERRU</name>
<keyword evidence="2" id="KW-1133">Transmembrane helix</keyword>
<organism evidence="3 4">
    <name type="scientific">Serratia rubidaea</name>
    <name type="common">Serratia marinorubra</name>
    <dbReference type="NCBI Taxonomy" id="61652"/>
    <lineage>
        <taxon>Bacteria</taxon>
        <taxon>Pseudomonadati</taxon>
        <taxon>Pseudomonadota</taxon>
        <taxon>Gammaproteobacteria</taxon>
        <taxon>Enterobacterales</taxon>
        <taxon>Yersiniaceae</taxon>
        <taxon>Serratia</taxon>
    </lineage>
</organism>
<feature type="transmembrane region" description="Helical" evidence="2">
    <location>
        <begin position="6"/>
        <end position="27"/>
    </location>
</feature>
<dbReference type="AlphaFoldDB" id="A0A4U9HNJ5"/>
<evidence type="ECO:0000313" key="3">
    <source>
        <dbReference type="EMBL" id="VTP65777.1"/>
    </source>
</evidence>
<keyword evidence="2" id="KW-0812">Transmembrane</keyword>
<dbReference type="EMBL" id="LR590463">
    <property type="protein sequence ID" value="VTP65777.1"/>
    <property type="molecule type" value="Genomic_DNA"/>
</dbReference>
<accession>A0A4U9HNJ5</accession>
<dbReference type="Proteomes" id="UP000307968">
    <property type="component" value="Chromosome"/>
</dbReference>
<evidence type="ECO:0000256" key="1">
    <source>
        <dbReference type="SAM" id="MobiDB-lite"/>
    </source>
</evidence>